<keyword evidence="2" id="KW-1185">Reference proteome</keyword>
<evidence type="ECO:0000313" key="2">
    <source>
        <dbReference type="Proteomes" id="UP001153332"/>
    </source>
</evidence>
<gene>
    <name evidence="1" type="ORF">O1611_g396</name>
</gene>
<sequence length="322" mass="34366">MVTTRDSLVVEAMEPPSTSKDGVPLSMPDAGIPGPSDSSPVDLLANRSDPPNPLDLSDRTNSPPRPTATALQPMEGGDDDLITSSHTGRRGKDCDDAAVTVVGDHHNTPPRLEKGKAPEQFDLEPRPNTQSCEVAPTNVQQAQNPTEPATGGGRLETFERQIEAGTAEEDAEVSGDATDSESQDASYPSSVFEEADDGDSAATSALTGTSRKQKQKQKADPEAETGTLSETSDGDEDFQPLSPGDPGWEKSTGKPPQKLPIRFRDAVGRNFLFPWEKAKTWSVSVCPLFRRFGGFDPASLGRVFCPIPFICAYGLLGHEETG</sequence>
<dbReference type="EMBL" id="JAPUUL010000032">
    <property type="protein sequence ID" value="KAJ8133223.1"/>
    <property type="molecule type" value="Genomic_DNA"/>
</dbReference>
<proteinExistence type="predicted"/>
<accession>A0ACC2K1A2</accession>
<reference evidence="1" key="1">
    <citation type="submission" date="2022-12" db="EMBL/GenBank/DDBJ databases">
        <title>Genome Sequence of Lasiodiplodia mahajangana.</title>
        <authorList>
            <person name="Buettner E."/>
        </authorList>
    </citation>
    <scope>NUCLEOTIDE SEQUENCE</scope>
    <source>
        <strain evidence="1">VT137</strain>
    </source>
</reference>
<name>A0ACC2K1A2_9PEZI</name>
<protein>
    <submittedName>
        <fullName evidence="1">Uncharacterized protein</fullName>
    </submittedName>
</protein>
<comment type="caution">
    <text evidence="1">The sequence shown here is derived from an EMBL/GenBank/DDBJ whole genome shotgun (WGS) entry which is preliminary data.</text>
</comment>
<evidence type="ECO:0000313" key="1">
    <source>
        <dbReference type="EMBL" id="KAJ8133223.1"/>
    </source>
</evidence>
<dbReference type="Proteomes" id="UP001153332">
    <property type="component" value="Unassembled WGS sequence"/>
</dbReference>
<organism evidence="1 2">
    <name type="scientific">Lasiodiplodia mahajangana</name>
    <dbReference type="NCBI Taxonomy" id="1108764"/>
    <lineage>
        <taxon>Eukaryota</taxon>
        <taxon>Fungi</taxon>
        <taxon>Dikarya</taxon>
        <taxon>Ascomycota</taxon>
        <taxon>Pezizomycotina</taxon>
        <taxon>Dothideomycetes</taxon>
        <taxon>Dothideomycetes incertae sedis</taxon>
        <taxon>Botryosphaeriales</taxon>
        <taxon>Botryosphaeriaceae</taxon>
        <taxon>Lasiodiplodia</taxon>
    </lineage>
</organism>